<protein>
    <recommendedName>
        <fullName evidence="3">SnoaL-like domain-containing protein</fullName>
    </recommendedName>
</protein>
<evidence type="ECO:0000313" key="1">
    <source>
        <dbReference type="EMBL" id="SCX28817.1"/>
    </source>
</evidence>
<dbReference type="AlphaFoldDB" id="A0A1G4WSQ0"/>
<accession>A0A1G4WSQ0</accession>
<dbReference type="STRING" id="1502745.SAMN02799620_04662"/>
<dbReference type="InterPro" id="IPR032710">
    <property type="entry name" value="NTF2-like_dom_sf"/>
</dbReference>
<reference evidence="2" key="1">
    <citation type="submission" date="2016-10" db="EMBL/GenBank/DDBJ databases">
        <authorList>
            <person name="Varghese N."/>
            <person name="Submissions S."/>
        </authorList>
    </citation>
    <scope>NUCLEOTIDE SEQUENCE [LARGE SCALE GENOMIC DNA]</scope>
    <source>
        <strain evidence="2">UNC267MFSha1.1M11</strain>
    </source>
</reference>
<dbReference type="EMBL" id="FMUB01000010">
    <property type="protein sequence ID" value="SCX28817.1"/>
    <property type="molecule type" value="Genomic_DNA"/>
</dbReference>
<sequence>MTDPVTDVVQVVTHEREARDRGWWDQMAGCYHRDSRVRSMWFTGTGEEFAAASRAMAQRGDHARHRLAFPSVHRHGRRAVVSMPMAIEFRIDIHGVEADLISYARGIYRVEHRDGQTGICDLSTIYERDTLSPVVPGSSLSVDRERLAAMPASYRMLAYYFDVRGYPVNRDLPGDDRPVLAQQLVTEAFDWLVRENS</sequence>
<organism evidence="1 2">
    <name type="scientific">Mycolicibacterium fluoranthenivorans</name>
    <dbReference type="NCBI Taxonomy" id="258505"/>
    <lineage>
        <taxon>Bacteria</taxon>
        <taxon>Bacillati</taxon>
        <taxon>Actinomycetota</taxon>
        <taxon>Actinomycetes</taxon>
        <taxon>Mycobacteriales</taxon>
        <taxon>Mycobacteriaceae</taxon>
        <taxon>Mycolicibacterium</taxon>
    </lineage>
</organism>
<dbReference type="SUPFAM" id="SSF54427">
    <property type="entry name" value="NTF2-like"/>
    <property type="match status" value="1"/>
</dbReference>
<gene>
    <name evidence="1" type="ORF">SAMN02799620_04662</name>
</gene>
<dbReference type="Proteomes" id="UP000199707">
    <property type="component" value="Unassembled WGS sequence"/>
</dbReference>
<name>A0A1G4WSQ0_9MYCO</name>
<evidence type="ECO:0000313" key="2">
    <source>
        <dbReference type="Proteomes" id="UP000199707"/>
    </source>
</evidence>
<evidence type="ECO:0008006" key="3">
    <source>
        <dbReference type="Google" id="ProtNLM"/>
    </source>
</evidence>
<proteinExistence type="predicted"/>